<organism evidence="2 3">
    <name type="scientific">Xylaria arbuscula</name>
    <dbReference type="NCBI Taxonomy" id="114810"/>
    <lineage>
        <taxon>Eukaryota</taxon>
        <taxon>Fungi</taxon>
        <taxon>Dikarya</taxon>
        <taxon>Ascomycota</taxon>
        <taxon>Pezizomycotina</taxon>
        <taxon>Sordariomycetes</taxon>
        <taxon>Xylariomycetidae</taxon>
        <taxon>Xylariales</taxon>
        <taxon>Xylariaceae</taxon>
        <taxon>Xylaria</taxon>
    </lineage>
</organism>
<evidence type="ECO:0000259" key="1">
    <source>
        <dbReference type="Pfam" id="PF06985"/>
    </source>
</evidence>
<dbReference type="Proteomes" id="UP001148614">
    <property type="component" value="Unassembled WGS sequence"/>
</dbReference>
<reference evidence="2" key="1">
    <citation type="submission" date="2022-07" db="EMBL/GenBank/DDBJ databases">
        <title>Genome Sequence of Xylaria arbuscula.</title>
        <authorList>
            <person name="Buettner E."/>
        </authorList>
    </citation>
    <scope>NUCLEOTIDE SEQUENCE</scope>
    <source>
        <strain evidence="2">VT107</strain>
    </source>
</reference>
<dbReference type="VEuPathDB" id="FungiDB:F4678DRAFT_450383"/>
<dbReference type="AlphaFoldDB" id="A0A9W8NE96"/>
<accession>A0A9W8NE96</accession>
<evidence type="ECO:0000313" key="2">
    <source>
        <dbReference type="EMBL" id="KAJ3571016.1"/>
    </source>
</evidence>
<protein>
    <recommendedName>
        <fullName evidence="1">Heterokaryon incompatibility domain-containing protein</fullName>
    </recommendedName>
</protein>
<sequence length="288" mass="32193">MAPLLPNESLNTAKLCASCEKAALFRDEQAFLQEDRDPSGTPRLVATANSAIRSEISDIWLGLTSPPSQRFSQNDRLDWMVQQVTECTEKHRHELTASNFIPERLIDVREPTPRLVLRSDVASVANGARNPAYAALSYCWGLAEDSKNQLKTTISSIAQRQAAIHDTEMTEVLRDAVKVTRALSLPYLWVDALCILQDDISDWERQCANMAQLYRSAHVVLCAASSASCLQGFLGERGHRIRVPFRSARKPSVVGSYYLQFKYAGCSRGVMFNEAAADMEHNRWSNRG</sequence>
<name>A0A9W8NE96_9PEZI</name>
<dbReference type="PANTHER" id="PTHR33112:SF16">
    <property type="entry name" value="HETEROKARYON INCOMPATIBILITY DOMAIN-CONTAINING PROTEIN"/>
    <property type="match status" value="1"/>
</dbReference>
<feature type="domain" description="Heterokaryon incompatibility" evidence="1">
    <location>
        <begin position="133"/>
        <end position="237"/>
    </location>
</feature>
<dbReference type="InterPro" id="IPR010730">
    <property type="entry name" value="HET"/>
</dbReference>
<keyword evidence="3" id="KW-1185">Reference proteome</keyword>
<comment type="caution">
    <text evidence="2">The sequence shown here is derived from an EMBL/GenBank/DDBJ whole genome shotgun (WGS) entry which is preliminary data.</text>
</comment>
<gene>
    <name evidence="2" type="ORF">NPX13_g5529</name>
</gene>
<proteinExistence type="predicted"/>
<dbReference type="Pfam" id="PF06985">
    <property type="entry name" value="HET"/>
    <property type="match status" value="1"/>
</dbReference>
<dbReference type="EMBL" id="JANPWZ010000877">
    <property type="protein sequence ID" value="KAJ3571016.1"/>
    <property type="molecule type" value="Genomic_DNA"/>
</dbReference>
<dbReference type="PANTHER" id="PTHR33112">
    <property type="entry name" value="DOMAIN PROTEIN, PUTATIVE-RELATED"/>
    <property type="match status" value="1"/>
</dbReference>
<evidence type="ECO:0000313" key="3">
    <source>
        <dbReference type="Proteomes" id="UP001148614"/>
    </source>
</evidence>